<keyword evidence="4" id="KW-0489">Methyltransferase</keyword>
<evidence type="ECO:0000313" key="9">
    <source>
        <dbReference type="Proteomes" id="UP000244803"/>
    </source>
</evidence>
<evidence type="ECO:0000256" key="3">
    <source>
        <dbReference type="ARBA" id="ARBA00012834"/>
    </source>
</evidence>
<evidence type="ECO:0000256" key="4">
    <source>
        <dbReference type="ARBA" id="ARBA00022603"/>
    </source>
</evidence>
<dbReference type="Pfam" id="PF04072">
    <property type="entry name" value="LCM"/>
    <property type="match status" value="1"/>
</dbReference>
<dbReference type="Gene3D" id="3.40.50.150">
    <property type="entry name" value="Vaccinia Virus protein VP39"/>
    <property type="match status" value="1"/>
</dbReference>
<dbReference type="PANTHER" id="PTHR13600">
    <property type="entry name" value="LEUCINE CARBOXYL METHYLTRANSFERASE"/>
    <property type="match status" value="1"/>
</dbReference>
<evidence type="ECO:0000313" key="8">
    <source>
        <dbReference type="EMBL" id="UKJ89438.2"/>
    </source>
</evidence>
<dbReference type="GO" id="GO:0018423">
    <property type="term" value="F:protein C-terminal leucine carboxyl O-methyltransferase activity"/>
    <property type="evidence" value="ECO:0007669"/>
    <property type="project" value="UniProtKB-EC"/>
</dbReference>
<reference evidence="8" key="1">
    <citation type="submission" date="2022-07" db="EMBL/GenBank/DDBJ databases">
        <title>Evaluation of T. orientalis genome assembly methods using nanopore sequencing and analysis of variation between genomes.</title>
        <authorList>
            <person name="Yam J."/>
            <person name="Micallef M.L."/>
            <person name="Liu M."/>
            <person name="Djordjevic S.P."/>
            <person name="Bogema D.R."/>
            <person name="Jenkins C."/>
        </authorList>
    </citation>
    <scope>NUCLEOTIDE SEQUENCE</scope>
    <source>
        <strain evidence="8">Fish Creek</strain>
    </source>
</reference>
<dbReference type="OrthoDB" id="203237at2759"/>
<evidence type="ECO:0000256" key="2">
    <source>
        <dbReference type="ARBA" id="ARBA00010703"/>
    </source>
</evidence>
<dbReference type="EMBL" id="CP056067">
    <property type="protein sequence ID" value="UKJ89438.2"/>
    <property type="molecule type" value="Genomic_DNA"/>
</dbReference>
<proteinExistence type="inferred from homology"/>
<dbReference type="InterPro" id="IPR007213">
    <property type="entry name" value="Ppm1/Ppm2/Tcmp"/>
</dbReference>
<gene>
    <name evidence="8" type="ORF">MACJ_002689</name>
</gene>
<dbReference type="EC" id="2.1.1.233" evidence="3"/>
<dbReference type="SUPFAM" id="SSF53335">
    <property type="entry name" value="S-adenosyl-L-methionine-dependent methyltransferases"/>
    <property type="match status" value="1"/>
</dbReference>
<protein>
    <recommendedName>
        <fullName evidence="3">[phosphatase 2A protein]-leucine-carboxy methyltransferase</fullName>
        <ecNumber evidence="3">2.1.1.233</ecNumber>
    </recommendedName>
    <alternativeName>
        <fullName evidence="7">[Phosphatase 2A protein]-leucine-carboxy methyltransferase 1</fullName>
    </alternativeName>
</protein>
<comment type="similarity">
    <text evidence="2">Belongs to the methyltransferase superfamily. LCMT family.</text>
</comment>
<evidence type="ECO:0000256" key="1">
    <source>
        <dbReference type="ARBA" id="ARBA00000724"/>
    </source>
</evidence>
<name>A0A976QRJ1_THEOR</name>
<evidence type="ECO:0000256" key="5">
    <source>
        <dbReference type="ARBA" id="ARBA00022679"/>
    </source>
</evidence>
<evidence type="ECO:0000256" key="7">
    <source>
        <dbReference type="ARBA" id="ARBA00032526"/>
    </source>
</evidence>
<organism evidence="8 9">
    <name type="scientific">Theileria orientalis</name>
    <dbReference type="NCBI Taxonomy" id="68886"/>
    <lineage>
        <taxon>Eukaryota</taxon>
        <taxon>Sar</taxon>
        <taxon>Alveolata</taxon>
        <taxon>Apicomplexa</taxon>
        <taxon>Aconoidasida</taxon>
        <taxon>Piroplasmida</taxon>
        <taxon>Theileriidae</taxon>
        <taxon>Theileria</taxon>
    </lineage>
</organism>
<dbReference type="GO" id="GO:0032259">
    <property type="term" value="P:methylation"/>
    <property type="evidence" value="ECO:0007669"/>
    <property type="project" value="UniProtKB-KW"/>
</dbReference>
<dbReference type="AlphaFoldDB" id="A0A976QRJ1"/>
<dbReference type="InterPro" id="IPR016651">
    <property type="entry name" value="LCMT1"/>
</dbReference>
<evidence type="ECO:0000256" key="6">
    <source>
        <dbReference type="ARBA" id="ARBA00022691"/>
    </source>
</evidence>
<dbReference type="Proteomes" id="UP000244803">
    <property type="component" value="Chromosome 4"/>
</dbReference>
<sequence length="322" mass="38164">MKLEYNKLVSGSKWAPFILVWKRNCVDKGYYEDDFVKYFTIKTHMSSTGNLFMYLRVMAIRKVITTFLEYFRGQKVQFVNLGCGLDSTSLWVLKNFDNATCFDLDLEHQIKLKLEVFSKTKEILSLFSDYEATEYTFKSSRYNVFPCDFRNVDELRKLKEFGFSNELPTIYLSEFVLTYIENHLSNKVINKCSTMTNSPSIFVFFEFTNPSSFFAKWYFPIVQSIENFNDMLTLAQFCNHFVIGVACKNLNEYKNFLERFKEYELNNDDIEDELMLQFDPKDLQKEFDIVPLQEFIQNILDNQCSISSEEQKAFYERHSITS</sequence>
<comment type="catalytic activity">
    <reaction evidence="1">
        <text>[phosphatase 2A protein]-C-terminal L-leucine + S-adenosyl-L-methionine = [phosphatase 2A protein]-C-terminal L-leucine methyl ester + S-adenosyl-L-homocysteine</text>
        <dbReference type="Rhea" id="RHEA:48544"/>
        <dbReference type="Rhea" id="RHEA-COMP:12134"/>
        <dbReference type="Rhea" id="RHEA-COMP:12135"/>
        <dbReference type="ChEBI" id="CHEBI:57856"/>
        <dbReference type="ChEBI" id="CHEBI:59789"/>
        <dbReference type="ChEBI" id="CHEBI:90516"/>
        <dbReference type="ChEBI" id="CHEBI:90517"/>
        <dbReference type="EC" id="2.1.1.233"/>
    </reaction>
</comment>
<dbReference type="PANTHER" id="PTHR13600:SF21">
    <property type="entry name" value="LEUCINE CARBOXYL METHYLTRANSFERASE 1"/>
    <property type="match status" value="1"/>
</dbReference>
<keyword evidence="6" id="KW-0949">S-adenosyl-L-methionine</keyword>
<accession>A0A976QRJ1</accession>
<keyword evidence="5" id="KW-0808">Transferase</keyword>
<dbReference type="InterPro" id="IPR029063">
    <property type="entry name" value="SAM-dependent_MTases_sf"/>
</dbReference>